<name>A0A9R0IK95_SPIOL</name>
<dbReference type="AlphaFoldDB" id="A0A9R0IK95"/>
<dbReference type="RefSeq" id="XP_021850085.1">
    <property type="nucleotide sequence ID" value="XM_021994393.2"/>
</dbReference>
<dbReference type="PANTHER" id="PTHR32370">
    <property type="entry name" value="OS12G0117600 PROTEIN"/>
    <property type="match status" value="1"/>
</dbReference>
<evidence type="ECO:0000259" key="4">
    <source>
        <dbReference type="PROSITE" id="PS50097"/>
    </source>
</evidence>
<gene>
    <name evidence="7" type="primary">LOC110789689</name>
</gene>
<dbReference type="PROSITE" id="PS51649">
    <property type="entry name" value="NPH3"/>
    <property type="match status" value="1"/>
</dbReference>
<dbReference type="InterPro" id="IPR043454">
    <property type="entry name" value="NPH3/RPT2-like"/>
</dbReference>
<dbReference type="InterPro" id="IPR000210">
    <property type="entry name" value="BTB/POZ_dom"/>
</dbReference>
<evidence type="ECO:0000313" key="6">
    <source>
        <dbReference type="Proteomes" id="UP000813463"/>
    </source>
</evidence>
<keyword evidence="2" id="KW-0833">Ubl conjugation pathway</keyword>
<evidence type="ECO:0000256" key="2">
    <source>
        <dbReference type="ARBA" id="ARBA00022786"/>
    </source>
</evidence>
<organism evidence="6 7">
    <name type="scientific">Spinacia oleracea</name>
    <name type="common">Spinach</name>
    <dbReference type="NCBI Taxonomy" id="3562"/>
    <lineage>
        <taxon>Eukaryota</taxon>
        <taxon>Viridiplantae</taxon>
        <taxon>Streptophyta</taxon>
        <taxon>Embryophyta</taxon>
        <taxon>Tracheophyta</taxon>
        <taxon>Spermatophyta</taxon>
        <taxon>Magnoliopsida</taxon>
        <taxon>eudicotyledons</taxon>
        <taxon>Gunneridae</taxon>
        <taxon>Pentapetalae</taxon>
        <taxon>Caryophyllales</taxon>
        <taxon>Chenopodiaceae</taxon>
        <taxon>Chenopodioideae</taxon>
        <taxon>Anserineae</taxon>
        <taxon>Spinacia</taxon>
    </lineage>
</organism>
<evidence type="ECO:0000259" key="5">
    <source>
        <dbReference type="PROSITE" id="PS51649"/>
    </source>
</evidence>
<reference evidence="6" key="1">
    <citation type="journal article" date="2021" name="Nat. Commun.">
        <title>Genomic analyses provide insights into spinach domestication and the genetic basis of agronomic traits.</title>
        <authorList>
            <person name="Cai X."/>
            <person name="Sun X."/>
            <person name="Xu C."/>
            <person name="Sun H."/>
            <person name="Wang X."/>
            <person name="Ge C."/>
            <person name="Zhang Z."/>
            <person name="Wang Q."/>
            <person name="Fei Z."/>
            <person name="Jiao C."/>
            <person name="Wang Q."/>
        </authorList>
    </citation>
    <scope>NUCLEOTIDE SEQUENCE [LARGE SCALE GENOMIC DNA]</scope>
    <source>
        <strain evidence="6">cv. Varoflay</strain>
    </source>
</reference>
<dbReference type="InterPro" id="IPR011333">
    <property type="entry name" value="SKP1/BTB/POZ_sf"/>
</dbReference>
<evidence type="ECO:0000313" key="7">
    <source>
        <dbReference type="RefSeq" id="XP_021850085.1"/>
    </source>
</evidence>
<comment type="similarity">
    <text evidence="3">Belongs to the NPH3 family.</text>
</comment>
<dbReference type="OrthoDB" id="1690573at2759"/>
<evidence type="ECO:0000256" key="1">
    <source>
        <dbReference type="ARBA" id="ARBA00004906"/>
    </source>
</evidence>
<evidence type="ECO:0000256" key="3">
    <source>
        <dbReference type="PROSITE-ProRule" id="PRU00982"/>
    </source>
</evidence>
<feature type="domain" description="NPH3" evidence="5">
    <location>
        <begin position="191"/>
        <end position="448"/>
    </location>
</feature>
<proteinExistence type="inferred from homology"/>
<dbReference type="Pfam" id="PF03000">
    <property type="entry name" value="NPH3"/>
    <property type="match status" value="1"/>
</dbReference>
<sequence length="540" mass="62151">MEIGGNLEVDVNGQHIFWVNKEILAQFSTKLSNLFEKRSKNGNKDMKIIFQDFPGGPAGFELITRFIYNNGVLDVSCSNVLFLNHVAKYMEMNKEVSRRFSLIDQTEKFLEGIEFWAWTELLLGLIDGQRLLLEIEQVSSVRRLVGEVVERVGSRCLTTPSSLSSKCSSFRSSYDSKSTLSSTKSGYSRMFWWFEDLSCLNIDLIDMIVRKMVSEKFDPLTVSKFLFHYQKVRVLGTSNIVVRAKIVEKIIDLLSLLDKRSISIKGLFETLRIGSNLILRQPYKNQLEILIGLQLDQATLDDLILRSPPKKTKRCTMYNVDLVLRFLKNFLLDGNISHKLCSYRLKRVARLVDYFASEIAPDYRLKPSKFIALIMVIPDSARDSCDKICQAIEIYLEVHPRLNEEQKMNICAALNYNKLSSQVLSRLSRNTSFPLVAIVQALYHQDPTLKSSVKDPNHRKLLRSLGCKSREAKAFMYRDEIPVKELAKNEMFRVHLQEMGWTILELENMFGKLQTHYVTNVMTPKVCCVHNVKHLPKLCS</sequence>
<comment type="pathway">
    <text evidence="1">Protein modification; protein ubiquitination.</text>
</comment>
<dbReference type="GeneID" id="110789689"/>
<reference evidence="7" key="2">
    <citation type="submission" date="2025-08" db="UniProtKB">
        <authorList>
            <consortium name="RefSeq"/>
        </authorList>
    </citation>
    <scope>IDENTIFICATION</scope>
    <source>
        <tissue evidence="7">Leaf</tissue>
    </source>
</reference>
<dbReference type="InterPro" id="IPR027356">
    <property type="entry name" value="NPH3_dom"/>
</dbReference>
<dbReference type="PROSITE" id="PS50097">
    <property type="entry name" value="BTB"/>
    <property type="match status" value="1"/>
</dbReference>
<dbReference type="Proteomes" id="UP000813463">
    <property type="component" value="Chromosome 6"/>
</dbReference>
<keyword evidence="6" id="KW-1185">Reference proteome</keyword>
<dbReference type="Gene3D" id="3.30.710.10">
    <property type="entry name" value="Potassium Channel Kv1.1, Chain A"/>
    <property type="match status" value="1"/>
</dbReference>
<dbReference type="SUPFAM" id="SSF54695">
    <property type="entry name" value="POZ domain"/>
    <property type="match status" value="1"/>
</dbReference>
<protein>
    <submittedName>
        <fullName evidence="7">BTB/POZ domain-containing protein At3g22104-like</fullName>
    </submittedName>
</protein>
<dbReference type="KEGG" id="soe:110789689"/>
<accession>A0A9R0IK95</accession>
<feature type="domain" description="BTB" evidence="4">
    <location>
        <begin position="5"/>
        <end position="72"/>
    </location>
</feature>